<feature type="transmembrane region" description="Helical" evidence="2">
    <location>
        <begin position="103"/>
        <end position="122"/>
    </location>
</feature>
<proteinExistence type="predicted"/>
<feature type="domain" description="HTH cro/C1-type" evidence="3">
    <location>
        <begin position="10"/>
        <end position="64"/>
    </location>
</feature>
<dbReference type="SMART" id="SM00530">
    <property type="entry name" value="HTH_XRE"/>
    <property type="match status" value="1"/>
</dbReference>
<accession>A0A6N7XEZ6</accession>
<evidence type="ECO:0000259" key="3">
    <source>
        <dbReference type="PROSITE" id="PS50943"/>
    </source>
</evidence>
<protein>
    <submittedName>
        <fullName evidence="4">Helix-turn-helix transcriptional regulator</fullName>
    </submittedName>
</protein>
<keyword evidence="2" id="KW-0472">Membrane</keyword>
<evidence type="ECO:0000313" key="4">
    <source>
        <dbReference type="EMBL" id="MST69808.1"/>
    </source>
</evidence>
<dbReference type="RefSeq" id="WP_154553363.1">
    <property type="nucleotide sequence ID" value="NZ_VUNA01000001.1"/>
</dbReference>
<dbReference type="InterPro" id="IPR010982">
    <property type="entry name" value="Lambda_DNA-bd_dom_sf"/>
</dbReference>
<dbReference type="InterPro" id="IPR001387">
    <property type="entry name" value="Cro/C1-type_HTH"/>
</dbReference>
<keyword evidence="5" id="KW-1185">Reference proteome</keyword>
<name>A0A6N7XEZ6_9FIRM</name>
<dbReference type="Pfam" id="PF01381">
    <property type="entry name" value="HTH_3"/>
    <property type="match status" value="1"/>
</dbReference>
<keyword evidence="1" id="KW-0238">DNA-binding</keyword>
<dbReference type="Proteomes" id="UP000469424">
    <property type="component" value="Unassembled WGS sequence"/>
</dbReference>
<organism evidence="4 5">
    <name type="scientific">Mogibacterium kristiansenii</name>
    <dbReference type="NCBI Taxonomy" id="2606708"/>
    <lineage>
        <taxon>Bacteria</taxon>
        <taxon>Bacillati</taxon>
        <taxon>Bacillota</taxon>
        <taxon>Clostridia</taxon>
        <taxon>Peptostreptococcales</taxon>
        <taxon>Anaerovoracaceae</taxon>
        <taxon>Mogibacterium</taxon>
    </lineage>
</organism>
<dbReference type="PANTHER" id="PTHR46558:SF4">
    <property type="entry name" value="DNA-BIDING PHAGE PROTEIN"/>
    <property type="match status" value="1"/>
</dbReference>
<dbReference type="GO" id="GO:0003677">
    <property type="term" value="F:DNA binding"/>
    <property type="evidence" value="ECO:0007669"/>
    <property type="project" value="UniProtKB-KW"/>
</dbReference>
<evidence type="ECO:0000313" key="5">
    <source>
        <dbReference type="Proteomes" id="UP000469424"/>
    </source>
</evidence>
<comment type="caution">
    <text evidence="4">The sequence shown here is derived from an EMBL/GenBank/DDBJ whole genome shotgun (WGS) entry which is preliminary data.</text>
</comment>
<dbReference type="PROSITE" id="PS50943">
    <property type="entry name" value="HTH_CROC1"/>
    <property type="match status" value="1"/>
</dbReference>
<gene>
    <name evidence="4" type="ORF">FYJ65_00385</name>
</gene>
<keyword evidence="2" id="KW-0812">Transmembrane</keyword>
<dbReference type="PANTHER" id="PTHR46558">
    <property type="entry name" value="TRACRIPTIONAL REGULATORY PROTEIN-RELATED-RELATED"/>
    <property type="match status" value="1"/>
</dbReference>
<dbReference type="CDD" id="cd00093">
    <property type="entry name" value="HTH_XRE"/>
    <property type="match status" value="1"/>
</dbReference>
<dbReference type="Gene3D" id="1.10.260.40">
    <property type="entry name" value="lambda repressor-like DNA-binding domains"/>
    <property type="match status" value="1"/>
</dbReference>
<evidence type="ECO:0000256" key="2">
    <source>
        <dbReference type="SAM" id="Phobius"/>
    </source>
</evidence>
<dbReference type="AlphaFoldDB" id="A0A6N7XEZ6"/>
<dbReference type="SUPFAM" id="SSF47413">
    <property type="entry name" value="lambda repressor-like DNA-binding domains"/>
    <property type="match status" value="1"/>
</dbReference>
<feature type="transmembrane region" description="Helical" evidence="2">
    <location>
        <begin position="128"/>
        <end position="148"/>
    </location>
</feature>
<keyword evidence="2" id="KW-1133">Transmembrane helix</keyword>
<reference evidence="4 5" key="1">
    <citation type="submission" date="2019-08" db="EMBL/GenBank/DDBJ databases">
        <title>In-depth cultivation of the pig gut microbiome towards novel bacterial diversity and tailored functional studies.</title>
        <authorList>
            <person name="Wylensek D."/>
            <person name="Hitch T.C.A."/>
            <person name="Clavel T."/>
        </authorList>
    </citation>
    <scope>NUCLEOTIDE SEQUENCE [LARGE SCALE GENOMIC DNA]</scope>
    <source>
        <strain evidence="4 5">WCA-MUC-591-APC-4B</strain>
    </source>
</reference>
<sequence length="202" mass="22909">MDQDKIGKFIAECRKEKSFTQAALAEQLGITDRAVSKWERGKNMPDLSIMPDLCELLGISVNELLTGEHIEMEDYRNTAEQNLLELTKKEMLNNKKLLSLEKVIGYTSTVSFMLLIFSASFAVDDVKWRVGMILMGSIIFATGMVYCLRIEHDAGYYQCPNCGWKYVPSMKAVFLAPHIGLSRKMTCPHCGKRGYHKKVLTK</sequence>
<evidence type="ECO:0000256" key="1">
    <source>
        <dbReference type="ARBA" id="ARBA00023125"/>
    </source>
</evidence>
<dbReference type="EMBL" id="VUNA01000001">
    <property type="protein sequence ID" value="MST69808.1"/>
    <property type="molecule type" value="Genomic_DNA"/>
</dbReference>